<accession>D4F4C8</accession>
<dbReference type="AlphaFoldDB" id="D4F4C8"/>
<dbReference type="EMBL" id="ADGK01000092">
    <property type="protein sequence ID" value="EFE23375.1"/>
    <property type="molecule type" value="Genomic_DNA"/>
</dbReference>
<name>D4F4C8_EDWTA</name>
<dbReference type="HOGENOM" id="CLU_3042933_0_0_6"/>
<evidence type="ECO:0000313" key="1">
    <source>
        <dbReference type="EMBL" id="EFE23375.1"/>
    </source>
</evidence>
<organism evidence="1 2">
    <name type="scientific">Edwardsiella tarda ATCC 23685</name>
    <dbReference type="NCBI Taxonomy" id="500638"/>
    <lineage>
        <taxon>Bacteria</taxon>
        <taxon>Pseudomonadati</taxon>
        <taxon>Pseudomonadota</taxon>
        <taxon>Gammaproteobacteria</taxon>
        <taxon>Enterobacterales</taxon>
        <taxon>Hafniaceae</taxon>
        <taxon>Edwardsiella</taxon>
    </lineage>
</organism>
<sequence>MTCEALVLPIQRWANITVSAATSRPGSPQAASACGGCRLRRSRPTGTQYLAPAC</sequence>
<comment type="caution">
    <text evidence="1">The sequence shown here is derived from an EMBL/GenBank/DDBJ whole genome shotgun (WGS) entry which is preliminary data.</text>
</comment>
<protein>
    <submittedName>
        <fullName evidence="1">Uncharacterized protein</fullName>
    </submittedName>
</protein>
<gene>
    <name evidence="1" type="ORF">EDWATA_01598</name>
</gene>
<proteinExistence type="predicted"/>
<reference evidence="1 2" key="1">
    <citation type="submission" date="2010-02" db="EMBL/GenBank/DDBJ databases">
        <authorList>
            <person name="Weinstock G."/>
            <person name="Sodergren E."/>
            <person name="Clifton S."/>
            <person name="Fulton L."/>
            <person name="Fulton B."/>
            <person name="Courtney L."/>
            <person name="Fronick C."/>
            <person name="Harrison M."/>
            <person name="Strong C."/>
            <person name="Farmer C."/>
            <person name="Delahaunty K."/>
            <person name="Markovic C."/>
            <person name="Hall O."/>
            <person name="Minx P."/>
            <person name="Tomlinson C."/>
            <person name="Mitreva M."/>
            <person name="Nelson J."/>
            <person name="Hou S."/>
            <person name="Wollam A."/>
            <person name="Pepin K.H."/>
            <person name="Johnson M."/>
            <person name="Bhonagiri V."/>
            <person name="Zhang X."/>
            <person name="Suruliraj S."/>
            <person name="Warren W."/>
            <person name="Chinwalla A."/>
            <person name="Mardis E.R."/>
            <person name="Wilson R.K."/>
        </authorList>
    </citation>
    <scope>NUCLEOTIDE SEQUENCE [LARGE SCALE GENOMIC DNA]</scope>
    <source>
        <strain evidence="1 2">ATCC 23685</strain>
    </source>
</reference>
<dbReference type="Proteomes" id="UP000003692">
    <property type="component" value="Unassembled WGS sequence"/>
</dbReference>
<evidence type="ECO:0000313" key="2">
    <source>
        <dbReference type="Proteomes" id="UP000003692"/>
    </source>
</evidence>